<dbReference type="InterPro" id="IPR008807">
    <property type="entry name" value="ROS_MUCR"/>
</dbReference>
<evidence type="ECO:0000256" key="2">
    <source>
        <dbReference type="SAM" id="MobiDB-lite"/>
    </source>
</evidence>
<dbReference type="Proteomes" id="UP000001784">
    <property type="component" value="Chromosome"/>
</dbReference>
<dbReference type="RefSeq" id="WP_011697377.1">
    <property type="nucleotide sequence ID" value="NC_008554.1"/>
</dbReference>
<proteinExistence type="inferred from homology"/>
<dbReference type="InterPro" id="IPR041920">
    <property type="entry name" value="ROS/MUCR_sf"/>
</dbReference>
<evidence type="ECO:0000313" key="3">
    <source>
        <dbReference type="EMBL" id="ABK16204.1"/>
    </source>
</evidence>
<dbReference type="eggNOG" id="COG4957">
    <property type="taxonomic scope" value="Bacteria"/>
</dbReference>
<comment type="similarity">
    <text evidence="1">Belongs to the ros/MucR family.</text>
</comment>
<accession>A0LFK2</accession>
<dbReference type="InParanoid" id="A0LFK2"/>
<feature type="compositionally biased region" description="Basic residues" evidence="2">
    <location>
        <begin position="174"/>
        <end position="183"/>
    </location>
</feature>
<dbReference type="GO" id="GO:0008270">
    <property type="term" value="F:zinc ion binding"/>
    <property type="evidence" value="ECO:0007669"/>
    <property type="project" value="InterPro"/>
</dbReference>
<dbReference type="Pfam" id="PF05443">
    <property type="entry name" value="ROS_MUCR"/>
    <property type="match status" value="1"/>
</dbReference>
<dbReference type="AlphaFoldDB" id="A0LFK2"/>
<dbReference type="KEGG" id="sfu:Sfum_0504"/>
<keyword evidence="4" id="KW-1185">Reference proteome</keyword>
<dbReference type="STRING" id="335543.Sfum_0504"/>
<sequence>MTKKLLDIAAEIIQAQASVGQMTPTQIEEALIKTFSTLQKMQKAEEKGLFLDVAAIGEGVALEGGASLKQDPKSSIQDDKITCLECGTQMRQLTARHLSAHGLTPREYKKKWGFSFKQPLSAKSLTKARSKAAKKRGLPENLVKFLEQKKQEKAMAEQASATTESGTGSSPKPMTKRRPAKQV</sequence>
<dbReference type="GO" id="GO:0006355">
    <property type="term" value="P:regulation of DNA-templated transcription"/>
    <property type="evidence" value="ECO:0007669"/>
    <property type="project" value="InterPro"/>
</dbReference>
<dbReference type="Gene3D" id="1.10.10.1550">
    <property type="entry name" value="ROS/MUCR transcriptional regulator protein"/>
    <property type="match status" value="1"/>
</dbReference>
<organism evidence="3 4">
    <name type="scientific">Syntrophobacter fumaroxidans (strain DSM 10017 / MPOB)</name>
    <dbReference type="NCBI Taxonomy" id="335543"/>
    <lineage>
        <taxon>Bacteria</taxon>
        <taxon>Pseudomonadati</taxon>
        <taxon>Thermodesulfobacteriota</taxon>
        <taxon>Syntrophobacteria</taxon>
        <taxon>Syntrophobacterales</taxon>
        <taxon>Syntrophobacteraceae</taxon>
        <taxon>Syntrophobacter</taxon>
    </lineage>
</organism>
<reference evidence="3 4" key="1">
    <citation type="submission" date="2006-10" db="EMBL/GenBank/DDBJ databases">
        <title>Complete sequence of Syntrophobacter fumaroxidans MPOB.</title>
        <authorList>
            <consortium name="US DOE Joint Genome Institute"/>
            <person name="Copeland A."/>
            <person name="Lucas S."/>
            <person name="Lapidus A."/>
            <person name="Barry K."/>
            <person name="Detter J.C."/>
            <person name="Glavina del Rio T."/>
            <person name="Hammon N."/>
            <person name="Israni S."/>
            <person name="Pitluck S."/>
            <person name="Goltsman E.G."/>
            <person name="Martinez M."/>
            <person name="Schmutz J."/>
            <person name="Larimer F."/>
            <person name="Land M."/>
            <person name="Hauser L."/>
            <person name="Kyrpides N."/>
            <person name="Kim E."/>
            <person name="Boone D.R."/>
            <person name="Brockman F."/>
            <person name="Culley D."/>
            <person name="Ferry J."/>
            <person name="Gunsalus R."/>
            <person name="McInerney M.J."/>
            <person name="Morrison M."/>
            <person name="Plugge C."/>
            <person name="Rohlin L."/>
            <person name="Scholten J."/>
            <person name="Sieber J."/>
            <person name="Stams A.J.M."/>
            <person name="Worm P."/>
            <person name="Henstra A.M."/>
            <person name="Richardson P."/>
        </authorList>
    </citation>
    <scope>NUCLEOTIDE SEQUENCE [LARGE SCALE GENOMIC DNA]</scope>
    <source>
        <strain evidence="4">DSM 10017 / MPOB</strain>
    </source>
</reference>
<feature type="compositionally biased region" description="Low complexity" evidence="2">
    <location>
        <begin position="159"/>
        <end position="170"/>
    </location>
</feature>
<dbReference type="OrthoDB" id="9809693at2"/>
<feature type="region of interest" description="Disordered" evidence="2">
    <location>
        <begin position="149"/>
        <end position="183"/>
    </location>
</feature>
<protein>
    <submittedName>
        <fullName evidence="3">Transcriptional regulator, MucR family</fullName>
    </submittedName>
</protein>
<dbReference type="HOGENOM" id="CLU_106247_3_0_7"/>
<evidence type="ECO:0000313" key="4">
    <source>
        <dbReference type="Proteomes" id="UP000001784"/>
    </source>
</evidence>
<gene>
    <name evidence="3" type="ordered locus">Sfum_0504</name>
</gene>
<dbReference type="EMBL" id="CP000478">
    <property type="protein sequence ID" value="ABK16204.1"/>
    <property type="molecule type" value="Genomic_DNA"/>
</dbReference>
<dbReference type="GO" id="GO:0003677">
    <property type="term" value="F:DNA binding"/>
    <property type="evidence" value="ECO:0007669"/>
    <property type="project" value="InterPro"/>
</dbReference>
<evidence type="ECO:0000256" key="1">
    <source>
        <dbReference type="ARBA" id="ARBA00007031"/>
    </source>
</evidence>
<name>A0LFK2_SYNFM</name>